<dbReference type="STRING" id="1385517.N800_04070"/>
<evidence type="ECO:0000256" key="1">
    <source>
        <dbReference type="SAM" id="MobiDB-lite"/>
    </source>
</evidence>
<dbReference type="Pfam" id="PF11304">
    <property type="entry name" value="DUF3106"/>
    <property type="match status" value="1"/>
</dbReference>
<dbReference type="Proteomes" id="UP000029998">
    <property type="component" value="Unassembled WGS sequence"/>
</dbReference>
<feature type="chain" id="PRO_5001962553" description="DUF3106 domain-containing protein" evidence="2">
    <location>
        <begin position="25"/>
        <end position="151"/>
    </location>
</feature>
<gene>
    <name evidence="3" type="ORF">N800_04070</name>
</gene>
<evidence type="ECO:0000313" key="3">
    <source>
        <dbReference type="EMBL" id="KGM53908.1"/>
    </source>
</evidence>
<feature type="signal peptide" evidence="2">
    <location>
        <begin position="1"/>
        <end position="24"/>
    </location>
</feature>
<sequence length="151" mass="17560">MQRRLPALLLALACLAATLSPALATDQAAAPPLPSWDKLTPAQRETLIAPVRERWNAEPESRQRMLNHATRWQAMTPEQRKRARHGMHRWQEMRPEQREEMRALYAKMRALDPEGRQALKAKWRQMTPEQRAEWVKDNPAPAHEPIPPHHP</sequence>
<keyword evidence="2" id="KW-0732">Signal</keyword>
<feature type="region of interest" description="Disordered" evidence="1">
    <location>
        <begin position="123"/>
        <end position="151"/>
    </location>
</feature>
<accession>A0A0A0EUX5</accession>
<dbReference type="RefSeq" id="WP_036138260.1">
    <property type="nucleotide sequence ID" value="NZ_AVPU01000019.1"/>
</dbReference>
<proteinExistence type="predicted"/>
<comment type="caution">
    <text evidence="3">The sequence shown here is derived from an EMBL/GenBank/DDBJ whole genome shotgun (WGS) entry which is preliminary data.</text>
</comment>
<dbReference type="AlphaFoldDB" id="A0A0A0EUX5"/>
<name>A0A0A0EUX5_9GAMM</name>
<feature type="region of interest" description="Disordered" evidence="1">
    <location>
        <begin position="58"/>
        <end position="96"/>
    </location>
</feature>
<reference evidence="3 4" key="1">
    <citation type="submission" date="2013-08" db="EMBL/GenBank/DDBJ databases">
        <title>Genome sequencing of Lysobacter.</title>
        <authorList>
            <person name="Zhang S."/>
            <person name="Wang G."/>
        </authorList>
    </citation>
    <scope>NUCLEOTIDE SEQUENCE [LARGE SCALE GENOMIC DNA]</scope>
    <source>
        <strain evidence="3 4">GH1-9</strain>
    </source>
</reference>
<keyword evidence="4" id="KW-1185">Reference proteome</keyword>
<dbReference type="InterPro" id="IPR021455">
    <property type="entry name" value="DUF3106"/>
</dbReference>
<evidence type="ECO:0008006" key="5">
    <source>
        <dbReference type="Google" id="ProtNLM"/>
    </source>
</evidence>
<dbReference type="eggNOG" id="ENOG5032ZMW">
    <property type="taxonomic scope" value="Bacteria"/>
</dbReference>
<dbReference type="EMBL" id="AVPU01000019">
    <property type="protein sequence ID" value="KGM53908.1"/>
    <property type="molecule type" value="Genomic_DNA"/>
</dbReference>
<dbReference type="OrthoDB" id="5797406at2"/>
<evidence type="ECO:0000313" key="4">
    <source>
        <dbReference type="Proteomes" id="UP000029998"/>
    </source>
</evidence>
<evidence type="ECO:0000256" key="2">
    <source>
        <dbReference type="SAM" id="SignalP"/>
    </source>
</evidence>
<protein>
    <recommendedName>
        <fullName evidence="5">DUF3106 domain-containing protein</fullName>
    </recommendedName>
</protein>
<organism evidence="3 4">
    <name type="scientific">Lysobacter daejeonensis GH1-9</name>
    <dbReference type="NCBI Taxonomy" id="1385517"/>
    <lineage>
        <taxon>Bacteria</taxon>
        <taxon>Pseudomonadati</taxon>
        <taxon>Pseudomonadota</taxon>
        <taxon>Gammaproteobacteria</taxon>
        <taxon>Lysobacterales</taxon>
        <taxon>Lysobacteraceae</taxon>
        <taxon>Aerolutibacter</taxon>
    </lineage>
</organism>